<dbReference type="AlphaFoldDB" id="A0A5D4H1L8"/>
<protein>
    <submittedName>
        <fullName evidence="7">Branched-chain amino acid ABC transporter permease</fullName>
    </submittedName>
</protein>
<dbReference type="InterPro" id="IPR001851">
    <property type="entry name" value="ABC_transp_permease"/>
</dbReference>
<comment type="caution">
    <text evidence="7">The sequence shown here is derived from an EMBL/GenBank/DDBJ whole genome shotgun (WGS) entry which is preliminary data.</text>
</comment>
<proteinExistence type="predicted"/>
<keyword evidence="4 6" id="KW-1133">Transmembrane helix</keyword>
<evidence type="ECO:0000313" key="7">
    <source>
        <dbReference type="EMBL" id="TYR34384.1"/>
    </source>
</evidence>
<dbReference type="Pfam" id="PF02653">
    <property type="entry name" value="BPD_transp_2"/>
    <property type="match status" value="1"/>
</dbReference>
<organism evidence="7 8">
    <name type="scientific">Neoaquamicrobium microcysteis</name>
    <dbReference type="NCBI Taxonomy" id="2682781"/>
    <lineage>
        <taxon>Bacteria</taxon>
        <taxon>Pseudomonadati</taxon>
        <taxon>Pseudomonadota</taxon>
        <taxon>Alphaproteobacteria</taxon>
        <taxon>Hyphomicrobiales</taxon>
        <taxon>Phyllobacteriaceae</taxon>
        <taxon>Neoaquamicrobium</taxon>
    </lineage>
</organism>
<name>A0A5D4H1L8_9HYPH</name>
<evidence type="ECO:0000256" key="3">
    <source>
        <dbReference type="ARBA" id="ARBA00022692"/>
    </source>
</evidence>
<feature type="transmembrane region" description="Helical" evidence="6">
    <location>
        <begin position="237"/>
        <end position="262"/>
    </location>
</feature>
<dbReference type="GO" id="GO:0005886">
    <property type="term" value="C:plasma membrane"/>
    <property type="evidence" value="ECO:0007669"/>
    <property type="project" value="UniProtKB-SubCell"/>
</dbReference>
<evidence type="ECO:0000256" key="4">
    <source>
        <dbReference type="ARBA" id="ARBA00022989"/>
    </source>
</evidence>
<feature type="transmembrane region" description="Helical" evidence="6">
    <location>
        <begin position="76"/>
        <end position="95"/>
    </location>
</feature>
<evidence type="ECO:0000256" key="1">
    <source>
        <dbReference type="ARBA" id="ARBA00004651"/>
    </source>
</evidence>
<dbReference type="EMBL" id="VSZS01000056">
    <property type="protein sequence ID" value="TYR34384.1"/>
    <property type="molecule type" value="Genomic_DNA"/>
</dbReference>
<keyword evidence="2" id="KW-1003">Cell membrane</keyword>
<keyword evidence="8" id="KW-1185">Reference proteome</keyword>
<evidence type="ECO:0000313" key="8">
    <source>
        <dbReference type="Proteomes" id="UP000323258"/>
    </source>
</evidence>
<feature type="transmembrane region" description="Helical" evidence="6">
    <location>
        <begin position="200"/>
        <end position="225"/>
    </location>
</feature>
<dbReference type="Proteomes" id="UP000323258">
    <property type="component" value="Unassembled WGS sequence"/>
</dbReference>
<dbReference type="GO" id="GO:0015658">
    <property type="term" value="F:branched-chain amino acid transmembrane transporter activity"/>
    <property type="evidence" value="ECO:0007669"/>
    <property type="project" value="InterPro"/>
</dbReference>
<dbReference type="InterPro" id="IPR043428">
    <property type="entry name" value="LivM-like"/>
</dbReference>
<evidence type="ECO:0000256" key="5">
    <source>
        <dbReference type="ARBA" id="ARBA00023136"/>
    </source>
</evidence>
<feature type="transmembrane region" description="Helical" evidence="6">
    <location>
        <begin position="150"/>
        <end position="166"/>
    </location>
</feature>
<evidence type="ECO:0000256" key="6">
    <source>
        <dbReference type="SAM" id="Phobius"/>
    </source>
</evidence>
<gene>
    <name evidence="7" type="ORF">FY036_05460</name>
</gene>
<feature type="transmembrane region" description="Helical" evidence="6">
    <location>
        <begin position="269"/>
        <end position="288"/>
    </location>
</feature>
<keyword evidence="5 6" id="KW-0472">Membrane</keyword>
<dbReference type="PANTHER" id="PTHR30482:SF17">
    <property type="entry name" value="ABC TRANSPORTER ATP-BINDING PROTEIN"/>
    <property type="match status" value="1"/>
</dbReference>
<reference evidence="7 8" key="2">
    <citation type="submission" date="2019-09" db="EMBL/GenBank/DDBJ databases">
        <title>Mesorhizobium sp. MaA-C15 isolated from Microcystis aeruginosa.</title>
        <authorList>
            <person name="Jeong S.E."/>
            <person name="Jin H.M."/>
            <person name="Jeon C.O."/>
        </authorList>
    </citation>
    <scope>NUCLEOTIDE SEQUENCE [LARGE SCALE GENOMIC DNA]</scope>
    <source>
        <strain evidence="7 8">MaA-C15</strain>
    </source>
</reference>
<dbReference type="OrthoDB" id="9804361at2"/>
<evidence type="ECO:0000256" key="2">
    <source>
        <dbReference type="ARBA" id="ARBA00022475"/>
    </source>
</evidence>
<reference evidence="7 8" key="1">
    <citation type="submission" date="2019-08" db="EMBL/GenBank/DDBJ databases">
        <authorList>
            <person name="Seo Y.L."/>
        </authorList>
    </citation>
    <scope>NUCLEOTIDE SEQUENCE [LARGE SCALE GENOMIC DNA]</scope>
    <source>
        <strain evidence="7 8">MaA-C15</strain>
    </source>
</reference>
<feature type="transmembrane region" description="Helical" evidence="6">
    <location>
        <begin position="102"/>
        <end position="119"/>
    </location>
</feature>
<accession>A0A5D4H1L8</accession>
<sequence length="320" mass="34216">MRYGLLALAAVVALAAPMAIFPLFLVKVLCFMLFAAALNLVLGFAGLLSLGHAAFFGGAAYAFAQSAKVWGWPFELSLLFGVVVGGGLGFVFGLIAIRRQGIYFTMITLALAQMIYFLAVQAPFTGGEDGIQNVPRGTLLGVLDLRDTHTLYYVVLAIVVICLLLIRRTVHSPFGHILGAIRENEARVTSLGLNVSRYKLLAFTLSAALSGLAGALKASAFQLATLTDVSWHISGEVVLMVLIGGIGTLWGPLVGAIFVVMIGHFLATSGLPVSLVIGVVFMACVMLFRRGFYGETVEYLRERVLRDVSLRATAGREGQK</sequence>
<dbReference type="PANTHER" id="PTHR30482">
    <property type="entry name" value="HIGH-AFFINITY BRANCHED-CHAIN AMINO ACID TRANSPORT SYSTEM PERMEASE"/>
    <property type="match status" value="1"/>
</dbReference>
<dbReference type="CDD" id="cd06581">
    <property type="entry name" value="TM_PBP1_LivM_like"/>
    <property type="match status" value="1"/>
</dbReference>
<comment type="subcellular location">
    <subcellularLocation>
        <location evidence="1">Cell membrane</location>
        <topology evidence="1">Multi-pass membrane protein</topology>
    </subcellularLocation>
</comment>
<keyword evidence="3 6" id="KW-0812">Transmembrane</keyword>